<dbReference type="HOGENOM" id="CLU_903226_0_0_1"/>
<dbReference type="OMA" id="HEYSGPP"/>
<feature type="region of interest" description="Disordered" evidence="1">
    <location>
        <begin position="106"/>
        <end position="168"/>
    </location>
</feature>
<organism evidence="2 3">
    <name type="scientific">Dothistroma septosporum (strain NZE10 / CBS 128990)</name>
    <name type="common">Red band needle blight fungus</name>
    <name type="synonym">Mycosphaerella pini</name>
    <dbReference type="NCBI Taxonomy" id="675120"/>
    <lineage>
        <taxon>Eukaryota</taxon>
        <taxon>Fungi</taxon>
        <taxon>Dikarya</taxon>
        <taxon>Ascomycota</taxon>
        <taxon>Pezizomycotina</taxon>
        <taxon>Dothideomycetes</taxon>
        <taxon>Dothideomycetidae</taxon>
        <taxon>Mycosphaerellales</taxon>
        <taxon>Mycosphaerellaceae</taxon>
        <taxon>Dothistroma</taxon>
    </lineage>
</organism>
<reference evidence="3" key="1">
    <citation type="journal article" date="2012" name="PLoS Genet.">
        <title>The genomes of the fungal plant pathogens Cladosporium fulvum and Dothistroma septosporum reveal adaptation to different hosts and lifestyles but also signatures of common ancestry.</title>
        <authorList>
            <person name="de Wit P.J.G.M."/>
            <person name="van der Burgt A."/>
            <person name="Oekmen B."/>
            <person name="Stergiopoulos I."/>
            <person name="Abd-Elsalam K.A."/>
            <person name="Aerts A.L."/>
            <person name="Bahkali A.H."/>
            <person name="Beenen H.G."/>
            <person name="Chettri P."/>
            <person name="Cox M.P."/>
            <person name="Datema E."/>
            <person name="de Vries R.P."/>
            <person name="Dhillon B."/>
            <person name="Ganley A.R."/>
            <person name="Griffiths S.A."/>
            <person name="Guo Y."/>
            <person name="Hamelin R.C."/>
            <person name="Henrissat B."/>
            <person name="Kabir M.S."/>
            <person name="Jashni M.K."/>
            <person name="Kema G."/>
            <person name="Klaubauf S."/>
            <person name="Lapidus A."/>
            <person name="Levasseur A."/>
            <person name="Lindquist E."/>
            <person name="Mehrabi R."/>
            <person name="Ohm R.A."/>
            <person name="Owen T.J."/>
            <person name="Salamov A."/>
            <person name="Schwelm A."/>
            <person name="Schijlen E."/>
            <person name="Sun H."/>
            <person name="van den Burg H.A."/>
            <person name="van Ham R.C.H.J."/>
            <person name="Zhang S."/>
            <person name="Goodwin S.B."/>
            <person name="Grigoriev I.V."/>
            <person name="Collemare J."/>
            <person name="Bradshaw R.E."/>
        </authorList>
    </citation>
    <scope>NUCLEOTIDE SEQUENCE [LARGE SCALE GENOMIC DNA]</scope>
    <source>
        <strain evidence="3">NZE10 / CBS 128990</strain>
    </source>
</reference>
<keyword evidence="3" id="KW-1185">Reference proteome</keyword>
<protein>
    <recommendedName>
        <fullName evidence="4">Hydrophobin</fullName>
    </recommendedName>
</protein>
<dbReference type="AlphaFoldDB" id="N1PEZ3"/>
<feature type="compositionally biased region" description="Low complexity" evidence="1">
    <location>
        <begin position="117"/>
        <end position="147"/>
    </location>
</feature>
<evidence type="ECO:0000313" key="3">
    <source>
        <dbReference type="Proteomes" id="UP000016933"/>
    </source>
</evidence>
<accession>N1PEZ3</accession>
<dbReference type="Proteomes" id="UP000016933">
    <property type="component" value="Unassembled WGS sequence"/>
</dbReference>
<dbReference type="EMBL" id="KB446544">
    <property type="protein sequence ID" value="EME39861.1"/>
    <property type="molecule type" value="Genomic_DNA"/>
</dbReference>
<gene>
    <name evidence="2" type="ORF">DOTSEDRAFT_91219</name>
</gene>
<reference evidence="2 3" key="2">
    <citation type="journal article" date="2012" name="PLoS Pathog.">
        <title>Diverse lifestyles and strategies of plant pathogenesis encoded in the genomes of eighteen Dothideomycetes fungi.</title>
        <authorList>
            <person name="Ohm R.A."/>
            <person name="Feau N."/>
            <person name="Henrissat B."/>
            <person name="Schoch C.L."/>
            <person name="Horwitz B.A."/>
            <person name="Barry K.W."/>
            <person name="Condon B.J."/>
            <person name="Copeland A.C."/>
            <person name="Dhillon B."/>
            <person name="Glaser F."/>
            <person name="Hesse C.N."/>
            <person name="Kosti I."/>
            <person name="LaButti K."/>
            <person name="Lindquist E.A."/>
            <person name="Lucas S."/>
            <person name="Salamov A.A."/>
            <person name="Bradshaw R.E."/>
            <person name="Ciuffetti L."/>
            <person name="Hamelin R.C."/>
            <person name="Kema G.H.J."/>
            <person name="Lawrence C."/>
            <person name="Scott J.A."/>
            <person name="Spatafora J.W."/>
            <person name="Turgeon B.G."/>
            <person name="de Wit P.J.G.M."/>
            <person name="Zhong S."/>
            <person name="Goodwin S.B."/>
            <person name="Grigoriev I.V."/>
        </authorList>
    </citation>
    <scope>NUCLEOTIDE SEQUENCE [LARGE SCALE GENOMIC DNA]</scope>
    <source>
        <strain evidence="3">NZE10 / CBS 128990</strain>
    </source>
</reference>
<evidence type="ECO:0000256" key="1">
    <source>
        <dbReference type="SAM" id="MobiDB-lite"/>
    </source>
</evidence>
<evidence type="ECO:0000313" key="2">
    <source>
        <dbReference type="EMBL" id="EME39861.1"/>
    </source>
</evidence>
<evidence type="ECO:0008006" key="4">
    <source>
        <dbReference type="Google" id="ProtNLM"/>
    </source>
</evidence>
<proteinExistence type="predicted"/>
<sequence length="308" mass="31910">MRWAESGKHNYSNSCSRARAARPSEIYKMPPRRVSSSSHQQPASPRKPFKAKTESYSFVNTYHSHSLSFLLINMKTTTLFALVAAATMGYASPGGESDAAAEYGTEETAPSYGGTGSTSSGSDDGSGSYSWGWKTDSSGSGSVSVSGWPVQRSGRFGGNKWGEDDGDDDGSDFYGSCPKCQVPPPGYAIPPPRIKWPTDLKKLPPGPIKDNFDAYGQACSSTNNVNDGNSGNSVGCCNKVSSGGSTSGGGGLFGGLLNGLLGGDTTCTLDILSSTCSSSSSIACCPTTDSGNGFSLINLQANCVPINL</sequence>
<feature type="compositionally biased region" description="Polar residues" evidence="1">
    <location>
        <begin position="34"/>
        <end position="43"/>
    </location>
</feature>
<feature type="region of interest" description="Disordered" evidence="1">
    <location>
        <begin position="1"/>
        <end position="49"/>
    </location>
</feature>
<name>N1PEZ3_DOTSN</name>